<keyword evidence="1" id="KW-0732">Signal</keyword>
<protein>
    <submittedName>
        <fullName evidence="3">PEP-CTERM sorting domain-containing protein</fullName>
    </submittedName>
</protein>
<gene>
    <name evidence="3" type="ORF">GTP23_20330</name>
</gene>
<name>A0A845I5H4_9BURK</name>
<dbReference type="Pfam" id="PF07589">
    <property type="entry name" value="PEP-CTERM"/>
    <property type="match status" value="1"/>
</dbReference>
<keyword evidence="4" id="KW-1185">Reference proteome</keyword>
<proteinExistence type="predicted"/>
<dbReference type="NCBIfam" id="TIGR02595">
    <property type="entry name" value="PEP_CTERM"/>
    <property type="match status" value="1"/>
</dbReference>
<evidence type="ECO:0000313" key="4">
    <source>
        <dbReference type="Proteomes" id="UP000444316"/>
    </source>
</evidence>
<feature type="domain" description="Ice-binding protein C-terminal" evidence="2">
    <location>
        <begin position="137"/>
        <end position="161"/>
    </location>
</feature>
<feature type="chain" id="PRO_5032296037" evidence="1">
    <location>
        <begin position="22"/>
        <end position="166"/>
    </location>
</feature>
<comment type="caution">
    <text evidence="3">The sequence shown here is derived from an EMBL/GenBank/DDBJ whole genome shotgun (WGS) entry which is preliminary data.</text>
</comment>
<evidence type="ECO:0000259" key="2">
    <source>
        <dbReference type="Pfam" id="PF07589"/>
    </source>
</evidence>
<dbReference type="AlphaFoldDB" id="A0A845I5H4"/>
<evidence type="ECO:0000313" key="3">
    <source>
        <dbReference type="EMBL" id="MYN47395.1"/>
    </source>
</evidence>
<organism evidence="3 4">
    <name type="scientific">Duganella fentianensis</name>
    <dbReference type="NCBI Taxonomy" id="2692177"/>
    <lineage>
        <taxon>Bacteria</taxon>
        <taxon>Pseudomonadati</taxon>
        <taxon>Pseudomonadota</taxon>
        <taxon>Betaproteobacteria</taxon>
        <taxon>Burkholderiales</taxon>
        <taxon>Oxalobacteraceae</taxon>
        <taxon>Telluria group</taxon>
        <taxon>Duganella</taxon>
    </lineage>
</organism>
<dbReference type="Proteomes" id="UP000444316">
    <property type="component" value="Unassembled WGS sequence"/>
</dbReference>
<reference evidence="3" key="1">
    <citation type="submission" date="2019-12" db="EMBL/GenBank/DDBJ databases">
        <title>Novel species isolated from a subtropical stream in China.</title>
        <authorList>
            <person name="Lu H."/>
        </authorList>
    </citation>
    <scope>NUCLEOTIDE SEQUENCE [LARGE SCALE GENOMIC DNA]</scope>
    <source>
        <strain evidence="3">FT93W</strain>
    </source>
</reference>
<dbReference type="InterPro" id="IPR013424">
    <property type="entry name" value="Ice-binding_C"/>
</dbReference>
<evidence type="ECO:0000256" key="1">
    <source>
        <dbReference type="SAM" id="SignalP"/>
    </source>
</evidence>
<dbReference type="NCBIfam" id="NF038126">
    <property type="entry name" value="PEP_CTERM_FxDxF"/>
    <property type="match status" value="1"/>
</dbReference>
<accession>A0A845I5H4</accession>
<feature type="signal peptide" evidence="1">
    <location>
        <begin position="1"/>
        <end position="21"/>
    </location>
</feature>
<sequence length="166" mass="17094">MKLKTFAAGALLAAASFSAFAGDQTITVVADGKTHGFLSVVDDGILSSGQDVITFDGLSKHQNYSISVSITGQLLTFNALTSNLNHTLGTATETNIPGFGTLKFFGVATNGVVPFVLQLNGTSEVGGNYSGTYTITAVPEPETYGMMLGGLALLGVVARRKAKKAA</sequence>
<dbReference type="EMBL" id="WWCL01000004">
    <property type="protein sequence ID" value="MYN47395.1"/>
    <property type="molecule type" value="Genomic_DNA"/>
</dbReference>
<dbReference type="RefSeq" id="WP_161036756.1">
    <property type="nucleotide sequence ID" value="NZ_WWCL01000004.1"/>
</dbReference>